<dbReference type="EMBL" id="LWBP01000167">
    <property type="protein sequence ID" value="OQP59823.1"/>
    <property type="molecule type" value="Genomic_DNA"/>
</dbReference>
<dbReference type="PANTHER" id="PTHR31084:SF0">
    <property type="entry name" value="ALPHA-L-FUCOSIDASE 2"/>
    <property type="match status" value="1"/>
</dbReference>
<protein>
    <submittedName>
        <fullName evidence="5">Alpha-L-fucosidase</fullName>
    </submittedName>
</protein>
<dbReference type="STRING" id="550983.A4R26_20780"/>
<dbReference type="InterPro" id="IPR054363">
    <property type="entry name" value="GH95_cat"/>
</dbReference>
<feature type="chain" id="PRO_5012483921" evidence="1">
    <location>
        <begin position="27"/>
        <end position="961"/>
    </location>
</feature>
<dbReference type="AlphaFoldDB" id="A0A1V9FNA1"/>
<dbReference type="Gene3D" id="2.70.98.50">
    <property type="entry name" value="putative glycoside hydrolase family protein from bacillus halodurans"/>
    <property type="match status" value="1"/>
</dbReference>
<keyword evidence="1" id="KW-0732">Signal</keyword>
<feature type="domain" description="Glycosyl hydrolase family 95 catalytic" evidence="4">
    <location>
        <begin position="460"/>
        <end position="859"/>
    </location>
</feature>
<organism evidence="5 6">
    <name type="scientific">Niastella populi</name>
    <dbReference type="NCBI Taxonomy" id="550983"/>
    <lineage>
        <taxon>Bacteria</taxon>
        <taxon>Pseudomonadati</taxon>
        <taxon>Bacteroidota</taxon>
        <taxon>Chitinophagia</taxon>
        <taxon>Chitinophagales</taxon>
        <taxon>Chitinophagaceae</taxon>
        <taxon>Niastella</taxon>
    </lineage>
</organism>
<dbReference type="Proteomes" id="UP000192276">
    <property type="component" value="Unassembled WGS sequence"/>
</dbReference>
<feature type="domain" description="Alpha fucosidase A-like C-terminal" evidence="3">
    <location>
        <begin position="861"/>
        <end position="942"/>
    </location>
</feature>
<accession>A0A1V9FNA1</accession>
<evidence type="ECO:0000256" key="1">
    <source>
        <dbReference type="SAM" id="SignalP"/>
    </source>
</evidence>
<evidence type="ECO:0000259" key="4">
    <source>
        <dbReference type="Pfam" id="PF22124"/>
    </source>
</evidence>
<dbReference type="InterPro" id="IPR008979">
    <property type="entry name" value="Galactose-bd-like_sf"/>
</dbReference>
<keyword evidence="6" id="KW-1185">Reference proteome</keyword>
<evidence type="ECO:0000313" key="5">
    <source>
        <dbReference type="EMBL" id="OQP59823.1"/>
    </source>
</evidence>
<dbReference type="OrthoDB" id="9768507at2"/>
<name>A0A1V9FNA1_9BACT</name>
<dbReference type="Pfam" id="PF21307">
    <property type="entry name" value="Glyco_hydro_95_C"/>
    <property type="match status" value="1"/>
</dbReference>
<dbReference type="RefSeq" id="WP_081164505.1">
    <property type="nucleotide sequence ID" value="NZ_LWBP01000167.1"/>
</dbReference>
<comment type="caution">
    <text evidence="5">The sequence shown here is derived from an EMBL/GenBank/DDBJ whole genome shotgun (WGS) entry which is preliminary data.</text>
</comment>
<dbReference type="PANTHER" id="PTHR31084">
    <property type="entry name" value="ALPHA-L-FUCOSIDASE 2"/>
    <property type="match status" value="1"/>
</dbReference>
<feature type="signal peptide" evidence="1">
    <location>
        <begin position="1"/>
        <end position="26"/>
    </location>
</feature>
<feature type="domain" description="Glycosyl hydrolase family 95 N-terminal" evidence="2">
    <location>
        <begin position="31"/>
        <end position="115"/>
    </location>
</feature>
<dbReference type="InterPro" id="IPR008928">
    <property type="entry name" value="6-hairpin_glycosidase_sf"/>
</dbReference>
<dbReference type="Pfam" id="PF22124">
    <property type="entry name" value="Glyco_hydro_95_cat"/>
    <property type="match status" value="1"/>
</dbReference>
<dbReference type="Pfam" id="PF14498">
    <property type="entry name" value="Glyco_hyd_65N_2"/>
    <property type="match status" value="2"/>
</dbReference>
<evidence type="ECO:0000259" key="3">
    <source>
        <dbReference type="Pfam" id="PF21307"/>
    </source>
</evidence>
<evidence type="ECO:0000259" key="2">
    <source>
        <dbReference type="Pfam" id="PF14498"/>
    </source>
</evidence>
<reference evidence="6" key="1">
    <citation type="submission" date="2016-04" db="EMBL/GenBank/DDBJ databases">
        <authorList>
            <person name="Chen L."/>
            <person name="Zhuang W."/>
            <person name="Wang G."/>
        </authorList>
    </citation>
    <scope>NUCLEOTIDE SEQUENCE [LARGE SCALE GENOMIC DNA]</scope>
    <source>
        <strain evidence="6">208</strain>
    </source>
</reference>
<gene>
    <name evidence="5" type="ORF">A4R26_20780</name>
</gene>
<dbReference type="SUPFAM" id="SSF48208">
    <property type="entry name" value="Six-hairpin glycosidases"/>
    <property type="match status" value="1"/>
</dbReference>
<dbReference type="InterPro" id="IPR012341">
    <property type="entry name" value="6hp_glycosidase-like_sf"/>
</dbReference>
<proteinExistence type="predicted"/>
<dbReference type="InterPro" id="IPR027414">
    <property type="entry name" value="GH95_N_dom"/>
</dbReference>
<dbReference type="GO" id="GO:0004560">
    <property type="term" value="F:alpha-L-fucosidase activity"/>
    <property type="evidence" value="ECO:0007669"/>
    <property type="project" value="TreeGrafter"/>
</dbReference>
<evidence type="ECO:0000313" key="6">
    <source>
        <dbReference type="Proteomes" id="UP000192276"/>
    </source>
</evidence>
<feature type="domain" description="Glycosyl hydrolase family 95 N-terminal" evidence="2">
    <location>
        <begin position="292"/>
        <end position="437"/>
    </location>
</feature>
<dbReference type="SUPFAM" id="SSF49785">
    <property type="entry name" value="Galactose-binding domain-like"/>
    <property type="match status" value="1"/>
</dbReference>
<dbReference type="Gene3D" id="2.60.120.260">
    <property type="entry name" value="Galactose-binding domain-like"/>
    <property type="match status" value="1"/>
</dbReference>
<sequence length="961" mass="107035">MHVNNRFQFILLVTVVSLFSSLYAQAQPFSLWYKHPADAWTDALPLGNGRLGAMVFGGVKDEHLQLNETTLWSGGPREYARTGAVKYLQPIRQLLAEGKQKEAEEMGEKYFMGLKDPDDSSYNIQKQHWFTSVRANEKPAAADFDDNNWPTLLLPTPEGWERAGLMGIDGALWFRTSFNVPAKWLGKNLVLDIGKIRDIDFTYVNGRLVGSDDDINKRRKYIIPASLLKEGKNSVAIQVINFYDKGGLVGVKSGARIFTVYPEGGDVDSVALDKIWKYYIQDDNPPAMPRYQADYQPFADLYFRFGHGNDVTNYHRSLNLDSALAKVSYTAEGINYNREYFISAPHQSVVAHFTAGKRGALSLQAVLGTAHKKYVVKKIDDRTLSISLQVGNGVLKGVGYLYAMATDGKLAVNDTSITLKNATAASFVFVAATSFKSYKDVSADPVAACKAALARNKNISYNTLKAAHVKDYRRLFSTFSFTVPAGKNTELPTNERIRHFNMQDDPALVSLFVMYSRYLLIASSRPGGQPANLQGIWNDLLTPPWGSKYTTNINLEMNYWPAEVLNLSSCTQPLFQMINELAVAGKKTAQQHYGAPGWVLHHNTDLWRGTAPINASNHGIWVTGGAWLCLHIWEHFLFTQDTAFLRSQYPNMLAAAQFFEKFLVKDPQTGYLISTPSNSPEQGGLVAGPTMDHQIIRELFRNTIAAAVVLKKDAAFMQKLHTLIPQIAPNKIGKHNQLQEWMEDVDDVRNQHRHISHLWGVFPGADITWKDSALMKAARQSLIYRGDGGTGWSLAWKVNVWARFKDGDHSLLMIKNLFTPAIDDRGREHGGVYNNLFDAHPPFQIDGNFGGASGIAEWLVQSHDGVIELLPALPSELPDGEVKGICARGGFVLDLKWQQGKLQTVKIFSKSGNTCKLKYGSNVSTLPTAKNATYSCEVRDGKLNSWTASFPAQMLKGRGKK</sequence>
<dbReference type="InterPro" id="IPR049053">
    <property type="entry name" value="AFCA-like_C"/>
</dbReference>
<dbReference type="Gene3D" id="1.50.10.10">
    <property type="match status" value="1"/>
</dbReference>
<dbReference type="GO" id="GO:0005975">
    <property type="term" value="P:carbohydrate metabolic process"/>
    <property type="evidence" value="ECO:0007669"/>
    <property type="project" value="InterPro"/>
</dbReference>